<evidence type="ECO:0000313" key="3">
    <source>
        <dbReference type="EMBL" id="ENH95626.1"/>
    </source>
</evidence>
<dbReference type="PATRIC" id="fig|1308866.3.peg.3028"/>
<evidence type="ECO:0000313" key="4">
    <source>
        <dbReference type="Proteomes" id="UP000012283"/>
    </source>
</evidence>
<comment type="caution">
    <text evidence="3">The sequence shown here is derived from an EMBL/GenBank/DDBJ whole genome shotgun (WGS) entry which is preliminary data.</text>
</comment>
<evidence type="ECO:0000259" key="2">
    <source>
        <dbReference type="PROSITE" id="PS51898"/>
    </source>
</evidence>
<gene>
    <name evidence="3" type="ORF">J416_15052</name>
</gene>
<feature type="non-terminal residue" evidence="3">
    <location>
        <position position="1"/>
    </location>
</feature>
<dbReference type="GO" id="GO:0006310">
    <property type="term" value="P:DNA recombination"/>
    <property type="evidence" value="ECO:0007669"/>
    <property type="project" value="UniProtKB-KW"/>
</dbReference>
<dbReference type="CDD" id="cd00397">
    <property type="entry name" value="DNA_BRE_C"/>
    <property type="match status" value="1"/>
</dbReference>
<sequence>FVRRGLFFRLHRLSILVLGVPHSLEKTNTAVDKVHLEKIYETVNKNGETLFFSRLDVIIVEEYFHAHLHKSYHWLYQSKRTLQNFFLYLYRKYDFPILTEEMTFVLDEHKQKPPKKDRIVPTRHDLLKLLQSLMKNSLNIERDALFFILLISTGSRSNEIIHIKVKNIDFQHETIFVKKTKNGSSKCIVLREGFGSVLQRYIDKNHLNRDDYIINESGKPMKKEEFQRLFNMFLQKANLPSFTLHKLRHSFATIMEESGVEVFVIQQLLGHKKLDSTRLILIQAILGTMGWNCK</sequence>
<evidence type="ECO:0000256" key="1">
    <source>
        <dbReference type="ARBA" id="ARBA00023172"/>
    </source>
</evidence>
<dbReference type="GO" id="GO:0015074">
    <property type="term" value="P:DNA integration"/>
    <property type="evidence" value="ECO:0007669"/>
    <property type="project" value="InterPro"/>
</dbReference>
<dbReference type="Pfam" id="PF00589">
    <property type="entry name" value="Phage_integrase"/>
    <property type="match status" value="1"/>
</dbReference>
<dbReference type="OrthoDB" id="111144at2"/>
<protein>
    <submittedName>
        <fullName evidence="3">Integrase/recombinase XerD</fullName>
    </submittedName>
</protein>
<dbReference type="PROSITE" id="PS51898">
    <property type="entry name" value="TYR_RECOMBINASE"/>
    <property type="match status" value="1"/>
</dbReference>
<keyword evidence="4" id="KW-1185">Reference proteome</keyword>
<dbReference type="EMBL" id="APML01000085">
    <property type="protein sequence ID" value="ENH95626.1"/>
    <property type="molecule type" value="Genomic_DNA"/>
</dbReference>
<dbReference type="Gene3D" id="1.10.443.10">
    <property type="entry name" value="Intergrase catalytic core"/>
    <property type="match status" value="1"/>
</dbReference>
<dbReference type="InterPro" id="IPR050090">
    <property type="entry name" value="Tyrosine_recombinase_XerCD"/>
</dbReference>
<feature type="domain" description="Tyr recombinase" evidence="2">
    <location>
        <begin position="114"/>
        <end position="294"/>
    </location>
</feature>
<dbReference type="InterPro" id="IPR013762">
    <property type="entry name" value="Integrase-like_cat_sf"/>
</dbReference>
<dbReference type="AlphaFoldDB" id="N4WQZ1"/>
<organism evidence="3 4">
    <name type="scientific">Gracilibacillus halophilus YIM-C55.5</name>
    <dbReference type="NCBI Taxonomy" id="1308866"/>
    <lineage>
        <taxon>Bacteria</taxon>
        <taxon>Bacillati</taxon>
        <taxon>Bacillota</taxon>
        <taxon>Bacilli</taxon>
        <taxon>Bacillales</taxon>
        <taxon>Bacillaceae</taxon>
        <taxon>Gracilibacillus</taxon>
    </lineage>
</organism>
<dbReference type="InterPro" id="IPR011010">
    <property type="entry name" value="DNA_brk_join_enz"/>
</dbReference>
<dbReference type="eggNOG" id="COG4974">
    <property type="taxonomic scope" value="Bacteria"/>
</dbReference>
<keyword evidence="1" id="KW-0233">DNA recombination</keyword>
<dbReference type="PANTHER" id="PTHR30349">
    <property type="entry name" value="PHAGE INTEGRASE-RELATED"/>
    <property type="match status" value="1"/>
</dbReference>
<reference evidence="3 4" key="1">
    <citation type="submission" date="2013-03" db="EMBL/GenBank/DDBJ databases">
        <title>Draft genome sequence of Gracibacillus halophilus YIM-C55.5, a moderately halophilic and thermophilic organism from the Xiaochaidamu salt lake.</title>
        <authorList>
            <person name="Sugumar T."/>
            <person name="Polireddy D.R."/>
            <person name="Antony A."/>
            <person name="Madhava Y.R."/>
            <person name="Sivakumar N."/>
        </authorList>
    </citation>
    <scope>NUCLEOTIDE SEQUENCE [LARGE SCALE GENOMIC DNA]</scope>
    <source>
        <strain evidence="3 4">YIM-C55.5</strain>
    </source>
</reference>
<dbReference type="STRING" id="1308866.J416_15052"/>
<dbReference type="PANTHER" id="PTHR30349:SF64">
    <property type="entry name" value="PROPHAGE INTEGRASE INTD-RELATED"/>
    <property type="match status" value="1"/>
</dbReference>
<accession>N4WQZ1</accession>
<dbReference type="SUPFAM" id="SSF56349">
    <property type="entry name" value="DNA breaking-rejoining enzymes"/>
    <property type="match status" value="1"/>
</dbReference>
<name>N4WQZ1_9BACI</name>
<dbReference type="InterPro" id="IPR002104">
    <property type="entry name" value="Integrase_catalytic"/>
</dbReference>
<dbReference type="Proteomes" id="UP000012283">
    <property type="component" value="Unassembled WGS sequence"/>
</dbReference>
<dbReference type="RefSeq" id="WP_003474415.1">
    <property type="nucleotide sequence ID" value="NZ_APML01000085.1"/>
</dbReference>
<dbReference type="GO" id="GO:0003677">
    <property type="term" value="F:DNA binding"/>
    <property type="evidence" value="ECO:0007669"/>
    <property type="project" value="InterPro"/>
</dbReference>
<proteinExistence type="predicted"/>